<proteinExistence type="inferred from homology"/>
<dbReference type="AlphaFoldDB" id="A0ABD3REF1"/>
<feature type="domain" description="Roadblock/LAMTOR2" evidence="2">
    <location>
        <begin position="9"/>
        <end position="104"/>
    </location>
</feature>
<dbReference type="EMBL" id="JALLPB020000366">
    <property type="protein sequence ID" value="KAL3809901.1"/>
    <property type="molecule type" value="Genomic_DNA"/>
</dbReference>
<dbReference type="Pfam" id="PF03259">
    <property type="entry name" value="Robl_LC7"/>
    <property type="match status" value="1"/>
</dbReference>
<dbReference type="Proteomes" id="UP001530377">
    <property type="component" value="Unassembled WGS sequence"/>
</dbReference>
<dbReference type="Gene3D" id="3.30.450.30">
    <property type="entry name" value="Dynein light chain 2a, cytoplasmic"/>
    <property type="match status" value="1"/>
</dbReference>
<keyword evidence="4" id="KW-1185">Reference proteome</keyword>
<dbReference type="InterPro" id="IPR004942">
    <property type="entry name" value="Roadblock/LAMTOR2_dom"/>
</dbReference>
<dbReference type="SUPFAM" id="SSF103196">
    <property type="entry name" value="Roadblock/LC7 domain"/>
    <property type="match status" value="1"/>
</dbReference>
<gene>
    <name evidence="3" type="ORF">ACHAXA_008553</name>
</gene>
<accession>A0ABD3REF1</accession>
<organism evidence="3 4">
    <name type="scientific">Cyclostephanos tholiformis</name>
    <dbReference type="NCBI Taxonomy" id="382380"/>
    <lineage>
        <taxon>Eukaryota</taxon>
        <taxon>Sar</taxon>
        <taxon>Stramenopiles</taxon>
        <taxon>Ochrophyta</taxon>
        <taxon>Bacillariophyta</taxon>
        <taxon>Coscinodiscophyceae</taxon>
        <taxon>Thalassiosirophycidae</taxon>
        <taxon>Stephanodiscales</taxon>
        <taxon>Stephanodiscaceae</taxon>
        <taxon>Cyclostephanos</taxon>
    </lineage>
</organism>
<protein>
    <recommendedName>
        <fullName evidence="2">Roadblock/LAMTOR2 domain-containing protein</fullName>
    </recommendedName>
</protein>
<dbReference type="PANTHER" id="PTHR10779">
    <property type="entry name" value="DYNEIN LIGHT CHAIN ROADBLOCK"/>
    <property type="match status" value="1"/>
</dbReference>
<comment type="caution">
    <text evidence="3">The sequence shown here is derived from an EMBL/GenBank/DDBJ whole genome shotgun (WGS) entry which is preliminary data.</text>
</comment>
<evidence type="ECO:0000256" key="1">
    <source>
        <dbReference type="ARBA" id="ARBA00007191"/>
    </source>
</evidence>
<dbReference type="SMART" id="SM00960">
    <property type="entry name" value="Robl_LC7"/>
    <property type="match status" value="1"/>
</dbReference>
<evidence type="ECO:0000313" key="3">
    <source>
        <dbReference type="EMBL" id="KAL3809901.1"/>
    </source>
</evidence>
<name>A0ABD3REF1_9STRA</name>
<sequence length="140" mass="15677">MAQNQENEIDELLKDLKKTPGFKSYLVLNSDGIVIRWDQVGAPMMYQQAVQHAHHITEIYNKSAARIKELFDPDDGLVENVRIRTEEYEMIVSSLGLYTLAVFHGDDGKAVENAVEEAKAIGETVAGSRKIKPFVEEAKA</sequence>
<evidence type="ECO:0000259" key="2">
    <source>
        <dbReference type="SMART" id="SM00960"/>
    </source>
</evidence>
<reference evidence="3 4" key="1">
    <citation type="submission" date="2024-10" db="EMBL/GenBank/DDBJ databases">
        <title>Updated reference genomes for cyclostephanoid diatoms.</title>
        <authorList>
            <person name="Roberts W.R."/>
            <person name="Alverson A.J."/>
        </authorList>
    </citation>
    <scope>NUCLEOTIDE SEQUENCE [LARGE SCALE GENOMIC DNA]</scope>
    <source>
        <strain evidence="3 4">AJA228-03</strain>
    </source>
</reference>
<evidence type="ECO:0000313" key="4">
    <source>
        <dbReference type="Proteomes" id="UP001530377"/>
    </source>
</evidence>
<comment type="similarity">
    <text evidence="1">Belongs to the GAMAD family.</text>
</comment>